<feature type="compositionally biased region" description="Basic and acidic residues" evidence="7">
    <location>
        <begin position="277"/>
        <end position="303"/>
    </location>
</feature>
<feature type="compositionally biased region" description="Low complexity" evidence="7">
    <location>
        <begin position="482"/>
        <end position="495"/>
    </location>
</feature>
<feature type="compositionally biased region" description="Gly residues" evidence="7">
    <location>
        <begin position="319"/>
        <end position="331"/>
    </location>
</feature>
<dbReference type="InParanoid" id="D7FT89"/>
<feature type="region of interest" description="Disordered" evidence="7">
    <location>
        <begin position="520"/>
        <end position="571"/>
    </location>
</feature>
<feature type="region of interest" description="Disordered" evidence="7">
    <location>
        <begin position="366"/>
        <end position="507"/>
    </location>
</feature>
<feature type="region of interest" description="Disordered" evidence="7">
    <location>
        <begin position="277"/>
        <end position="343"/>
    </location>
</feature>
<dbReference type="GO" id="GO:0005634">
    <property type="term" value="C:nucleus"/>
    <property type="evidence" value="ECO:0007669"/>
    <property type="project" value="UniProtKB-SubCell"/>
</dbReference>
<evidence type="ECO:0000256" key="1">
    <source>
        <dbReference type="ARBA" id="ARBA00004123"/>
    </source>
</evidence>
<dbReference type="Pfam" id="PF00447">
    <property type="entry name" value="HSF_DNA-bind"/>
    <property type="match status" value="1"/>
</dbReference>
<dbReference type="Gene3D" id="1.10.10.10">
    <property type="entry name" value="Winged helix-like DNA-binding domain superfamily/Winged helix DNA-binding domain"/>
    <property type="match status" value="1"/>
</dbReference>
<feature type="compositionally biased region" description="Low complexity" evidence="7">
    <location>
        <begin position="39"/>
        <end position="48"/>
    </location>
</feature>
<dbReference type="PROSITE" id="PS51318">
    <property type="entry name" value="TAT"/>
    <property type="match status" value="1"/>
</dbReference>
<evidence type="ECO:0000256" key="7">
    <source>
        <dbReference type="SAM" id="MobiDB-lite"/>
    </source>
</evidence>
<feature type="domain" description="HSF-type DNA-binding" evidence="8">
    <location>
        <begin position="80"/>
        <end position="179"/>
    </location>
</feature>
<reference evidence="9 10" key="1">
    <citation type="journal article" date="2010" name="Nature">
        <title>The Ectocarpus genome and the independent evolution of multicellularity in brown algae.</title>
        <authorList>
            <person name="Cock J.M."/>
            <person name="Sterck L."/>
            <person name="Rouze P."/>
            <person name="Scornet D."/>
            <person name="Allen A.E."/>
            <person name="Amoutzias G."/>
            <person name="Anthouard V."/>
            <person name="Artiguenave F."/>
            <person name="Aury J.M."/>
            <person name="Badger J.H."/>
            <person name="Beszteri B."/>
            <person name="Billiau K."/>
            <person name="Bonnet E."/>
            <person name="Bothwell J.H."/>
            <person name="Bowler C."/>
            <person name="Boyen C."/>
            <person name="Brownlee C."/>
            <person name="Carrano C.J."/>
            <person name="Charrier B."/>
            <person name="Cho G.Y."/>
            <person name="Coelho S.M."/>
            <person name="Collen J."/>
            <person name="Corre E."/>
            <person name="Da Silva C."/>
            <person name="Delage L."/>
            <person name="Delaroque N."/>
            <person name="Dittami S.M."/>
            <person name="Doulbeau S."/>
            <person name="Elias M."/>
            <person name="Farnham G."/>
            <person name="Gachon C.M."/>
            <person name="Gschloessl B."/>
            <person name="Heesch S."/>
            <person name="Jabbari K."/>
            <person name="Jubin C."/>
            <person name="Kawai H."/>
            <person name="Kimura K."/>
            <person name="Kloareg B."/>
            <person name="Kupper F.C."/>
            <person name="Lang D."/>
            <person name="Le Bail A."/>
            <person name="Leblanc C."/>
            <person name="Lerouge P."/>
            <person name="Lohr M."/>
            <person name="Lopez P.J."/>
            <person name="Martens C."/>
            <person name="Maumus F."/>
            <person name="Michel G."/>
            <person name="Miranda-Saavedra D."/>
            <person name="Morales J."/>
            <person name="Moreau H."/>
            <person name="Motomura T."/>
            <person name="Nagasato C."/>
            <person name="Napoli C.A."/>
            <person name="Nelson D.R."/>
            <person name="Nyvall-Collen P."/>
            <person name="Peters A.F."/>
            <person name="Pommier C."/>
            <person name="Potin P."/>
            <person name="Poulain J."/>
            <person name="Quesneville H."/>
            <person name="Read B."/>
            <person name="Rensing S.A."/>
            <person name="Ritter A."/>
            <person name="Rousvoal S."/>
            <person name="Samanta M."/>
            <person name="Samson G."/>
            <person name="Schroeder D.C."/>
            <person name="Segurens B."/>
            <person name="Strittmatter M."/>
            <person name="Tonon T."/>
            <person name="Tregear J.W."/>
            <person name="Valentin K."/>
            <person name="von Dassow P."/>
            <person name="Yamagishi T."/>
            <person name="Van de Peer Y."/>
            <person name="Wincker P."/>
        </authorList>
    </citation>
    <scope>NUCLEOTIDE SEQUENCE [LARGE SCALE GENOMIC DNA]</scope>
    <source>
        <strain evidence="10">Ec32 / CCAP1310/4</strain>
    </source>
</reference>
<accession>D7FT89</accession>
<dbReference type="STRING" id="2880.D7FT89"/>
<keyword evidence="2" id="KW-0805">Transcription regulation</keyword>
<protein>
    <submittedName>
        <fullName evidence="9">Heat Shock transcription factor</fullName>
    </submittedName>
</protein>
<evidence type="ECO:0000256" key="3">
    <source>
        <dbReference type="ARBA" id="ARBA00023125"/>
    </source>
</evidence>
<evidence type="ECO:0000256" key="4">
    <source>
        <dbReference type="ARBA" id="ARBA00023163"/>
    </source>
</evidence>
<evidence type="ECO:0000259" key="8">
    <source>
        <dbReference type="SMART" id="SM00415"/>
    </source>
</evidence>
<evidence type="ECO:0000256" key="2">
    <source>
        <dbReference type="ARBA" id="ARBA00023015"/>
    </source>
</evidence>
<feature type="compositionally biased region" description="Low complexity" evidence="7">
    <location>
        <begin position="420"/>
        <end position="431"/>
    </location>
</feature>
<dbReference type="EMBL" id="FN648427">
    <property type="protein sequence ID" value="CBJ31355.1"/>
    <property type="molecule type" value="Genomic_DNA"/>
</dbReference>
<dbReference type="InterPro" id="IPR036390">
    <property type="entry name" value="WH_DNA-bd_sf"/>
</dbReference>
<comment type="similarity">
    <text evidence="6">Belongs to the HSF family.</text>
</comment>
<name>D7FT89_ECTSI</name>
<evidence type="ECO:0000256" key="6">
    <source>
        <dbReference type="RuleBase" id="RU004020"/>
    </source>
</evidence>
<feature type="compositionally biased region" description="Gly residues" evidence="7">
    <location>
        <begin position="58"/>
        <end position="70"/>
    </location>
</feature>
<comment type="subcellular location">
    <subcellularLocation>
        <location evidence="1">Nucleus</location>
    </subcellularLocation>
</comment>
<sequence length="571" mass="58602">MNKPPRQTSTSRGGGSSGDKKQAEGDRNLVKHIGGGGAATAVGAAAAPTPAPAPAAGGRAGGGGGGGGTKGGKRGGEAGAPASFLNKLWNILNEPHLSKHITWNQDGDGIVVNHPAQFAKAVLPKYYKHNNYQSFVRQLNIYGFHKTRHDDDGDEESCEFQHQNFRKGQRHLLGLIRRKAHSTSVAAQETKGSVDRIAVELRAMCNRVTHLEAEMGMIKHRHNHLRVESRALLRLLLSEGGRRLEEKALAVLGQLPHTSGEAELSGLPSVVLHPEDHEQEQHHHQHDQHPQHDQHYQYTDERGPIPMPEEPPAHFRGSDLGGERFGAGGAAEVGDPTARGGGVGAARYSRSGAALASVVAAALASNASEEDGEADGRSTGASSGALHDPPRPRLGGPGRETAWGGMAPNVDLSSPSRGLATATFSGPAAAGSGTGAAEFGGSGNASFNGSEEGAARLSSDAAAASKGSRAPPVDDRGRSTTAVARAAEPAAAAAAAGGGSLPQGSSPRCSYLYAVRGGREQVEAGRGGVRAGKRSIRGSGEGGTPGERGGGGGQNGADHSGTVARGKRRAV</sequence>
<feature type="compositionally biased region" description="Gly residues" evidence="7">
    <location>
        <begin position="539"/>
        <end position="555"/>
    </location>
</feature>
<gene>
    <name evidence="9" type="primary">HSF</name>
    <name evidence="9" type="ORF">Esi_0246_0032</name>
</gene>
<keyword evidence="10" id="KW-1185">Reference proteome</keyword>
<dbReference type="SUPFAM" id="SSF46785">
    <property type="entry name" value="Winged helix' DNA-binding domain"/>
    <property type="match status" value="1"/>
</dbReference>
<keyword evidence="5" id="KW-0539">Nucleus</keyword>
<evidence type="ECO:0000313" key="10">
    <source>
        <dbReference type="Proteomes" id="UP000002630"/>
    </source>
</evidence>
<dbReference type="PANTHER" id="PTHR10015:SF427">
    <property type="entry name" value="HEAT SHOCK FACTOR PROTEIN"/>
    <property type="match status" value="1"/>
</dbReference>
<keyword evidence="9" id="KW-0346">Stress response</keyword>
<evidence type="ECO:0000256" key="5">
    <source>
        <dbReference type="ARBA" id="ARBA00023242"/>
    </source>
</evidence>
<dbReference type="PRINTS" id="PR00056">
    <property type="entry name" value="HSFDOMAIN"/>
</dbReference>
<dbReference type="GO" id="GO:0003700">
    <property type="term" value="F:DNA-binding transcription factor activity"/>
    <property type="evidence" value="ECO:0007669"/>
    <property type="project" value="InterPro"/>
</dbReference>
<dbReference type="PANTHER" id="PTHR10015">
    <property type="entry name" value="HEAT SHOCK TRANSCRIPTION FACTOR"/>
    <property type="match status" value="1"/>
</dbReference>
<proteinExistence type="inferred from homology"/>
<dbReference type="EMBL" id="FN649741">
    <property type="protein sequence ID" value="CBJ31355.1"/>
    <property type="molecule type" value="Genomic_DNA"/>
</dbReference>
<dbReference type="GO" id="GO:0043565">
    <property type="term" value="F:sequence-specific DNA binding"/>
    <property type="evidence" value="ECO:0007669"/>
    <property type="project" value="InterPro"/>
</dbReference>
<dbReference type="InterPro" id="IPR006311">
    <property type="entry name" value="TAT_signal"/>
</dbReference>
<keyword evidence="3" id="KW-0238">DNA-binding</keyword>
<feature type="compositionally biased region" description="Gly residues" evidence="7">
    <location>
        <begin position="432"/>
        <end position="443"/>
    </location>
</feature>
<feature type="compositionally biased region" description="Low complexity" evidence="7">
    <location>
        <begin position="444"/>
        <end position="465"/>
    </location>
</feature>
<feature type="region of interest" description="Disordered" evidence="7">
    <location>
        <begin position="1"/>
        <end position="79"/>
    </location>
</feature>
<organism evidence="9 10">
    <name type="scientific">Ectocarpus siliculosus</name>
    <name type="common">Brown alga</name>
    <name type="synonym">Conferva siliculosa</name>
    <dbReference type="NCBI Taxonomy" id="2880"/>
    <lineage>
        <taxon>Eukaryota</taxon>
        <taxon>Sar</taxon>
        <taxon>Stramenopiles</taxon>
        <taxon>Ochrophyta</taxon>
        <taxon>PX clade</taxon>
        <taxon>Phaeophyceae</taxon>
        <taxon>Ectocarpales</taxon>
        <taxon>Ectocarpaceae</taxon>
        <taxon>Ectocarpus</taxon>
    </lineage>
</organism>
<evidence type="ECO:0000313" key="9">
    <source>
        <dbReference type="EMBL" id="CBJ31355.1"/>
    </source>
</evidence>
<dbReference type="AlphaFoldDB" id="D7FT89"/>
<dbReference type="FunFam" id="1.10.10.10:FF:000027">
    <property type="entry name" value="Heat shock transcription factor 1"/>
    <property type="match status" value="1"/>
</dbReference>
<dbReference type="Proteomes" id="UP000002630">
    <property type="component" value="Linkage Group LG16"/>
</dbReference>
<dbReference type="InterPro" id="IPR000232">
    <property type="entry name" value="HSF_DNA-bd"/>
</dbReference>
<dbReference type="InterPro" id="IPR036388">
    <property type="entry name" value="WH-like_DNA-bd_sf"/>
</dbReference>
<keyword evidence="4" id="KW-0804">Transcription</keyword>
<dbReference type="OrthoDB" id="60033at2759"/>
<feature type="compositionally biased region" description="Basic and acidic residues" evidence="7">
    <location>
        <begin position="18"/>
        <end position="29"/>
    </location>
</feature>
<dbReference type="SMART" id="SM00415">
    <property type="entry name" value="HSF"/>
    <property type="match status" value="1"/>
</dbReference>